<dbReference type="Proteomes" id="UP000765509">
    <property type="component" value="Unassembled WGS sequence"/>
</dbReference>
<feature type="region of interest" description="Disordered" evidence="1">
    <location>
        <begin position="1"/>
        <end position="49"/>
    </location>
</feature>
<proteinExistence type="predicted"/>
<dbReference type="AlphaFoldDB" id="A0A9Q3BH02"/>
<comment type="caution">
    <text evidence="2">The sequence shown here is derived from an EMBL/GenBank/DDBJ whole genome shotgun (WGS) entry which is preliminary data.</text>
</comment>
<feature type="compositionally biased region" description="Basic residues" evidence="1">
    <location>
        <begin position="22"/>
        <end position="43"/>
    </location>
</feature>
<evidence type="ECO:0000313" key="3">
    <source>
        <dbReference type="Proteomes" id="UP000765509"/>
    </source>
</evidence>
<reference evidence="2" key="1">
    <citation type="submission" date="2021-03" db="EMBL/GenBank/DDBJ databases">
        <title>Draft genome sequence of rust myrtle Austropuccinia psidii MF-1, a brazilian biotype.</title>
        <authorList>
            <person name="Quecine M.C."/>
            <person name="Pachon D.M.R."/>
            <person name="Bonatelli M.L."/>
            <person name="Correr F.H."/>
            <person name="Franceschini L.M."/>
            <person name="Leite T.F."/>
            <person name="Margarido G.R.A."/>
            <person name="Almeida C.A."/>
            <person name="Ferrarezi J.A."/>
            <person name="Labate C.A."/>
        </authorList>
    </citation>
    <scope>NUCLEOTIDE SEQUENCE</scope>
    <source>
        <strain evidence="2">MF-1</strain>
    </source>
</reference>
<dbReference type="EMBL" id="AVOT02000949">
    <property type="protein sequence ID" value="MBW0465082.1"/>
    <property type="molecule type" value="Genomic_DNA"/>
</dbReference>
<evidence type="ECO:0000313" key="2">
    <source>
        <dbReference type="EMBL" id="MBW0465082.1"/>
    </source>
</evidence>
<organism evidence="2 3">
    <name type="scientific">Austropuccinia psidii MF-1</name>
    <dbReference type="NCBI Taxonomy" id="1389203"/>
    <lineage>
        <taxon>Eukaryota</taxon>
        <taxon>Fungi</taxon>
        <taxon>Dikarya</taxon>
        <taxon>Basidiomycota</taxon>
        <taxon>Pucciniomycotina</taxon>
        <taxon>Pucciniomycetes</taxon>
        <taxon>Pucciniales</taxon>
        <taxon>Sphaerophragmiaceae</taxon>
        <taxon>Austropuccinia</taxon>
    </lineage>
</organism>
<keyword evidence="3" id="KW-1185">Reference proteome</keyword>
<accession>A0A9Q3BH02</accession>
<protein>
    <submittedName>
        <fullName evidence="2">Uncharacterized protein</fullName>
    </submittedName>
</protein>
<feature type="compositionally biased region" description="Polar residues" evidence="1">
    <location>
        <begin position="1"/>
        <end position="21"/>
    </location>
</feature>
<name>A0A9Q3BH02_9BASI</name>
<sequence>MEKQNHTCNNFGSSANSVHSNQNKRSHPQKFNRSHNHHKKNQKFNHQNNKVIWFKRSMIEDPWSKLVND</sequence>
<evidence type="ECO:0000256" key="1">
    <source>
        <dbReference type="SAM" id="MobiDB-lite"/>
    </source>
</evidence>
<gene>
    <name evidence="2" type="ORF">O181_004797</name>
</gene>